<dbReference type="RefSeq" id="WP_281045657.1">
    <property type="nucleotide sequence ID" value="NZ_JARYGZ010000002.1"/>
</dbReference>
<dbReference type="CDD" id="cd00093">
    <property type="entry name" value="HTH_XRE"/>
    <property type="match status" value="1"/>
</dbReference>
<reference evidence="1" key="1">
    <citation type="submission" date="2023-04" db="EMBL/GenBank/DDBJ databases">
        <title>Sphingomonas sp. MAHUQ-71 isolated from rice field.</title>
        <authorList>
            <person name="Huq M.A."/>
        </authorList>
    </citation>
    <scope>NUCLEOTIDE SEQUENCE</scope>
    <source>
        <strain evidence="1">MAHUQ-71</strain>
    </source>
</reference>
<dbReference type="InterPro" id="IPR001387">
    <property type="entry name" value="Cro/C1-type_HTH"/>
</dbReference>
<dbReference type="Proteomes" id="UP001160625">
    <property type="component" value="Unassembled WGS sequence"/>
</dbReference>
<gene>
    <name evidence="1" type="ORF">QGN17_16340</name>
</gene>
<organism evidence="1 2">
    <name type="scientific">Sphingomonas oryzagri</name>
    <dbReference type="NCBI Taxonomy" id="3042314"/>
    <lineage>
        <taxon>Bacteria</taxon>
        <taxon>Pseudomonadati</taxon>
        <taxon>Pseudomonadota</taxon>
        <taxon>Alphaproteobacteria</taxon>
        <taxon>Sphingomonadales</taxon>
        <taxon>Sphingomonadaceae</taxon>
        <taxon>Sphingomonas</taxon>
    </lineage>
</organism>
<proteinExistence type="predicted"/>
<dbReference type="EMBL" id="JARYGZ010000002">
    <property type="protein sequence ID" value="MDH7640306.1"/>
    <property type="molecule type" value="Genomic_DNA"/>
</dbReference>
<evidence type="ECO:0008006" key="3">
    <source>
        <dbReference type="Google" id="ProtNLM"/>
    </source>
</evidence>
<dbReference type="Gene3D" id="1.10.260.40">
    <property type="entry name" value="lambda repressor-like DNA-binding domains"/>
    <property type="match status" value="1"/>
</dbReference>
<keyword evidence="2" id="KW-1185">Reference proteome</keyword>
<evidence type="ECO:0000313" key="2">
    <source>
        <dbReference type="Proteomes" id="UP001160625"/>
    </source>
</evidence>
<name>A0ABT6N5D2_9SPHN</name>
<accession>A0ABT6N5D2</accession>
<dbReference type="SUPFAM" id="SSF47413">
    <property type="entry name" value="lambda repressor-like DNA-binding domains"/>
    <property type="match status" value="1"/>
</dbReference>
<comment type="caution">
    <text evidence="1">The sequence shown here is derived from an EMBL/GenBank/DDBJ whole genome shotgun (WGS) entry which is preliminary data.</text>
</comment>
<sequence>MAAHIRFLIKDRGLFQHQAAALCGVNQGRVSEVMRGYRHPDVPPAQGAFPF</sequence>
<evidence type="ECO:0000313" key="1">
    <source>
        <dbReference type="EMBL" id="MDH7640306.1"/>
    </source>
</evidence>
<protein>
    <recommendedName>
        <fullName evidence="3">HTH cro/C1-type domain-containing protein</fullName>
    </recommendedName>
</protein>
<dbReference type="InterPro" id="IPR010982">
    <property type="entry name" value="Lambda_DNA-bd_dom_sf"/>
</dbReference>